<keyword evidence="10" id="KW-1185">Reference proteome</keyword>
<dbReference type="InterPro" id="IPR007322">
    <property type="entry name" value="RNA_pol_bunyavir"/>
</dbReference>
<dbReference type="GO" id="GO:0006351">
    <property type="term" value="P:DNA-templated transcription"/>
    <property type="evidence" value="ECO:0007669"/>
    <property type="project" value="InterPro"/>
</dbReference>
<accession>A0A191Z2Z1</accession>
<evidence type="ECO:0000256" key="4">
    <source>
        <dbReference type="ARBA" id="ARBA00030285"/>
    </source>
</evidence>
<feature type="domain" description="RdRp catalytic" evidence="8">
    <location>
        <begin position="929"/>
        <end position="1143"/>
    </location>
</feature>
<dbReference type="Proteomes" id="UP000297094">
    <property type="component" value="Genome"/>
</dbReference>
<dbReference type="PROSITE" id="PS00018">
    <property type="entry name" value="EF_HAND_1"/>
    <property type="match status" value="1"/>
</dbReference>
<evidence type="ECO:0000256" key="1">
    <source>
        <dbReference type="ARBA" id="ARBA00012494"/>
    </source>
</evidence>
<dbReference type="RefSeq" id="YP_010085090.1">
    <property type="nucleotide sequence ID" value="NC_055204.1"/>
</dbReference>
<dbReference type="EMBL" id="KX280012">
    <property type="protein sequence ID" value="ANJ59510.1"/>
    <property type="molecule type" value="Viral_cRNA"/>
</dbReference>
<evidence type="ECO:0000256" key="7">
    <source>
        <dbReference type="SAM" id="MobiDB-lite"/>
    </source>
</evidence>
<evidence type="ECO:0000256" key="5">
    <source>
        <dbReference type="ARBA" id="ARBA00030436"/>
    </source>
</evidence>
<evidence type="ECO:0000256" key="3">
    <source>
        <dbReference type="ARBA" id="ARBA00022679"/>
    </source>
</evidence>
<evidence type="ECO:0000259" key="8">
    <source>
        <dbReference type="PROSITE" id="PS50525"/>
    </source>
</evidence>
<dbReference type="GO" id="GO:0039694">
    <property type="term" value="P:viral RNA genome replication"/>
    <property type="evidence" value="ECO:0007669"/>
    <property type="project" value="InterPro"/>
</dbReference>
<dbReference type="Pfam" id="PF04196">
    <property type="entry name" value="Bunya_RdRp"/>
    <property type="match status" value="1"/>
</dbReference>
<proteinExistence type="predicted"/>
<dbReference type="GO" id="GO:0003968">
    <property type="term" value="F:RNA-directed RNA polymerase activity"/>
    <property type="evidence" value="ECO:0007669"/>
    <property type="project" value="UniProtKB-EC"/>
</dbReference>
<organism evidence="9">
    <name type="scientific">Leptomonas moramango virus</name>
    <dbReference type="NCBI Taxonomy" id="1859148"/>
    <lineage>
        <taxon>Viruses</taxon>
        <taxon>Riboviria</taxon>
        <taxon>Orthornavirae</taxon>
        <taxon>Negarnaviricota</taxon>
        <taxon>Polyploviricotina</taxon>
        <taxon>Bunyaviricetes</taxon>
        <taxon>Hareavirales</taxon>
        <taxon>Leishbuviridae</taxon>
        <taxon>Shilevirus</taxon>
        <taxon>Shilevirus leptomonadis</taxon>
    </lineage>
</organism>
<evidence type="ECO:0000313" key="10">
    <source>
        <dbReference type="Proteomes" id="UP000297094"/>
    </source>
</evidence>
<dbReference type="InterPro" id="IPR007099">
    <property type="entry name" value="RNA-dir_pol_NSvirus"/>
</dbReference>
<protein>
    <recommendedName>
        <fullName evidence="2">RNA-directed RNA polymerase L</fullName>
        <ecNumber evidence="1">2.7.7.48</ecNumber>
    </recommendedName>
    <alternativeName>
        <fullName evidence="4">Large structural protein</fullName>
    </alternativeName>
    <alternativeName>
        <fullName evidence="6">Replicase</fullName>
    </alternativeName>
    <alternativeName>
        <fullName evidence="5">Transcriptase</fullName>
    </alternativeName>
</protein>
<dbReference type="KEGG" id="vg:65246809"/>
<dbReference type="PROSITE" id="PS50525">
    <property type="entry name" value="RDRP_SSRNA_NEG_SEG"/>
    <property type="match status" value="1"/>
</dbReference>
<feature type="compositionally biased region" description="Basic and acidic residues" evidence="7">
    <location>
        <begin position="379"/>
        <end position="395"/>
    </location>
</feature>
<sequence>MYRNDPYQIRQYAIGPLTFSPNKIPLKGLITHEPVVQEISNNQIGAFTIESNGDKIYAYPPQGTITHKILGEVFVTDLHNVRKLPHDLVMKTLFSKENTNNILNEPIWTTQVEGICTPDWFTISNDQAFVVEVKTFYHDHSKIFERAQSQYASVLSSCKIPAHNICICIGENEIIASEGLVVPYVLSHSLCELCLFAHMIQEYCFENKLLHDYDYSKGLETIVLPPAPLPKTDPERLVITSEMRGTWSGLPAPVSAESVINSNLRWIDPPHLLKDVDKAKLSALYKNCTSQVSHSALRDGLLLPYTTKAKLPATSEIVNWNLSHLVESLKMSTGQQKHFYIRGSLESQAAHSSEDIKRGLWSTYFQYETHNVFRAKQKQRGEPSEVKTGDVDHAGGRNSAFVSKETKEWLEPQIKTHEAKKKIQSLKPTPINLRFWSTQLCAETQAPSLIEPCLTTLEGNKVNIPYSNETWCLHSRFWQRLVEELNVGRYSAKGPWNRFHYQTIEPYDAHLFVHGTGPDSHQFYYLLVRLHPDSNPGHDYVRIGKTDWWYNETCLSMNSSKISQWLNLHERLLSLRSYWDSVFQFERDRAQDHFAASMLIGYEAKQATIDLLSLFRYTYMELCKESQHRNVYKIHSKFPQLLRTPVQSWVAWSMLKLMDLSERDSAEVTIDEDDDGALDFKKLVSWVDFKPIPNFSIILSLSYMHYAVPHPFSTGLHGRVAIMEKLLKEESTLPLNRNKIGWSSPSIEQISNHEFSVGFVKAMGKDSAKRISKVYPSYNLFWQEVSKRLKELTFSSFSTFKKSTKLNRKNVAVRDFCFATIQELAEKLNWDIHSVAGFTPYDHLNDLLDLVERDPTTMNVTIFVKDQQTGIREIFVLTMCMRILVKFMEVVSRVINTTLPNETLSVPTRKEKLIYQHTREVVQGKLAVLRGLDADKYDVITLRFSSSSDAKAWCQQFCMPVFGCFLDEALSIYGEDSQNLRDILMRILNMITKKHIHVDPRVKEWFRTHTEIQSYSDVFTRLSDLFNERSLGLYEDDSIVNKSNMMQGIPHETSSALHASYLMLASSALKQIVSSFSRSKHLDLLKIGDPIVTNMVSSDDSGIIFSLTIAFEKEKERDALCQVARIREILSRAGYNIEICKKLFAARVSLEKSTIFAETPVYEFNSKFYVGVSVHTAEIKFICSPLSLGYHTTIRERVSEALSGLSGCLREGVRQDLLFNLQLLLRRMHHRFLYSNWWKPIISERLNNLSSSLLGTVPLIQQGFVGFFNMQTLCDYSSNQVSTIAENFLKSCAITDHDEDPAYSLTLKLASNYHRVLKTFLPRLMIMANQYSSSEEGILKYLSRELFEDELVTLKMMSPGTKVAMAFVDVAKIHMASCYAATQPCIRMKGSNIKISLQNAISHLENLIGQTTAKRTHNQAVDRMIFLFNETFAVPSPNDQARFPCHLALSSEVYEHSGGKLARFQILEGWKFGFAGERLETLKWSRTIDDRITDNISKTLENFGNDIRGLDRALNDITSRDYTIHVLCHKPLNDTFTEKIASYWLSSYSRSEGRTINESRFTPEPIPEMSQQLAQSVDDVMMNLSSAALGWPISKIKSHFLRRAEESAVSCSDSLSIYGPRSPQELLLSIMAQTSSQPIDLFRLRFRGNKRIFISSTLGFQRLRTHWYKFYISNGEWTIGRILSSPIHPIRTLKQEVISSANFVLHNTDFKVDISRNDNLQLKSRHWNSDSHKNYPRELSPQIWEAAIAKINYFSINNNKYKENLPSPYDTMICKKLTEIVFCCRSNMNSWQFWEQLSSVKSTTHGPGGYALAYILQKSVQAKWQPAAPTPVEPEIPDLGIIPEDSEFEDFFNEIMDAGLEGIDFDNMDIDETKQIGAEELYSIDYFGMEEFGFDASEALKIDSRESNLAGSLVLRSGAFSHATICFLHCATKRVNDPGLFGPDVELEEALDEAAKEGNPIRLGGDRRKLEEPSSDLIQ</sequence>
<reference evidence="9" key="1">
    <citation type="journal article" date="2016" name="Genome Announc.">
        <title>A novel bunyavirus-like virus of trypanosomatid protist parasites.</title>
        <authorList>
            <person name="Akopyants N.S."/>
            <person name="Lye L.-F."/>
            <person name="Dobson D.E."/>
            <person name="Lukes J."/>
            <person name="Beverley S.M."/>
        </authorList>
    </citation>
    <scope>NUCLEOTIDE SEQUENCE [LARGE SCALE GENOMIC DNA]</scope>
    <source>
        <strain evidence="9">LepmorLBV1a-L</strain>
    </source>
</reference>
<keyword evidence="3" id="KW-0808">Transferase</keyword>
<feature type="region of interest" description="Disordered" evidence="7">
    <location>
        <begin position="376"/>
        <end position="397"/>
    </location>
</feature>
<evidence type="ECO:0000256" key="2">
    <source>
        <dbReference type="ARBA" id="ARBA00018602"/>
    </source>
</evidence>
<dbReference type="InterPro" id="IPR018247">
    <property type="entry name" value="EF_Hand_1_Ca_BS"/>
</dbReference>
<evidence type="ECO:0000313" key="9">
    <source>
        <dbReference type="EMBL" id="ANJ59510.1"/>
    </source>
</evidence>
<feature type="region of interest" description="Disordered" evidence="7">
    <location>
        <begin position="1956"/>
        <end position="1979"/>
    </location>
</feature>
<dbReference type="EC" id="2.7.7.48" evidence="1"/>
<name>A0A191Z2Z1_9VIRU</name>
<dbReference type="GeneID" id="65246809"/>
<evidence type="ECO:0000256" key="6">
    <source>
        <dbReference type="ARBA" id="ARBA00031012"/>
    </source>
</evidence>